<accession>A0A285V8L6</accession>
<evidence type="ECO:0000313" key="2">
    <source>
        <dbReference type="Proteomes" id="UP000219435"/>
    </source>
</evidence>
<sequence>MLFGASTVLGGGTMAALSGTTENAANSFSAGTVVLTDNDAGTALLSLANARPGAPATNCLQVSYTGSLTAGVRLYGTYAGALAPYVKITITRGTDAAPSFGSCATFTADTADHTGLGPGILFSGSLSTFPTTFATALVDPTASWATDTRISYRFSAEILDTNAAQGLTSTAGFTWEARS</sequence>
<dbReference type="RefSeq" id="WP_097195964.1">
    <property type="nucleotide sequence ID" value="NZ_OBQI01000004.1"/>
</dbReference>
<organism evidence="1 2">
    <name type="scientific">Blastococcus aggregatus</name>
    <dbReference type="NCBI Taxonomy" id="38502"/>
    <lineage>
        <taxon>Bacteria</taxon>
        <taxon>Bacillati</taxon>
        <taxon>Actinomycetota</taxon>
        <taxon>Actinomycetes</taxon>
        <taxon>Geodermatophilales</taxon>
        <taxon>Geodermatophilaceae</taxon>
        <taxon>Blastococcus</taxon>
    </lineage>
</organism>
<dbReference type="AlphaFoldDB" id="A0A285V8L6"/>
<evidence type="ECO:0008006" key="3">
    <source>
        <dbReference type="Google" id="ProtNLM"/>
    </source>
</evidence>
<name>A0A285V8L6_9ACTN</name>
<dbReference type="EMBL" id="OBQI01000004">
    <property type="protein sequence ID" value="SOC50452.1"/>
    <property type="molecule type" value="Genomic_DNA"/>
</dbReference>
<protein>
    <recommendedName>
        <fullName evidence="3">SipW-cognate class signal peptide</fullName>
    </recommendedName>
</protein>
<reference evidence="2" key="1">
    <citation type="submission" date="2017-08" db="EMBL/GenBank/DDBJ databases">
        <authorList>
            <person name="Varghese N."/>
            <person name="Submissions S."/>
        </authorList>
    </citation>
    <scope>NUCLEOTIDE SEQUENCE [LARGE SCALE GENOMIC DNA]</scope>
    <source>
        <strain evidence="2">DSM 4725</strain>
    </source>
</reference>
<dbReference type="OrthoDB" id="3826640at2"/>
<evidence type="ECO:0000313" key="1">
    <source>
        <dbReference type="EMBL" id="SOC50452.1"/>
    </source>
</evidence>
<gene>
    <name evidence="1" type="ORF">SAMN05660748_3200</name>
</gene>
<keyword evidence="2" id="KW-1185">Reference proteome</keyword>
<proteinExistence type="predicted"/>
<dbReference type="Proteomes" id="UP000219435">
    <property type="component" value="Unassembled WGS sequence"/>
</dbReference>